<dbReference type="Gene3D" id="2.60.34.10">
    <property type="entry name" value="Substrate Binding Domain Of DNAk, Chain A, domain 1"/>
    <property type="match status" value="1"/>
</dbReference>
<feature type="coiled-coil region" evidence="5">
    <location>
        <begin position="290"/>
        <end position="324"/>
    </location>
</feature>
<organism evidence="6 7">
    <name type="scientific">Linum tenue</name>
    <dbReference type="NCBI Taxonomy" id="586396"/>
    <lineage>
        <taxon>Eukaryota</taxon>
        <taxon>Viridiplantae</taxon>
        <taxon>Streptophyta</taxon>
        <taxon>Embryophyta</taxon>
        <taxon>Tracheophyta</taxon>
        <taxon>Spermatophyta</taxon>
        <taxon>Magnoliopsida</taxon>
        <taxon>eudicotyledons</taxon>
        <taxon>Gunneridae</taxon>
        <taxon>Pentapetalae</taxon>
        <taxon>rosids</taxon>
        <taxon>fabids</taxon>
        <taxon>Malpighiales</taxon>
        <taxon>Linaceae</taxon>
        <taxon>Linum</taxon>
    </lineage>
</organism>
<dbReference type="PROSITE" id="PS01036">
    <property type="entry name" value="HSP70_3"/>
    <property type="match status" value="1"/>
</dbReference>
<name>A0AAV0N6X8_9ROSI</name>
<evidence type="ECO:0000313" key="7">
    <source>
        <dbReference type="Proteomes" id="UP001154282"/>
    </source>
</evidence>
<accession>A0AAV0N6X8</accession>
<evidence type="ECO:0000256" key="2">
    <source>
        <dbReference type="ARBA" id="ARBA00022741"/>
    </source>
</evidence>
<keyword evidence="5" id="KW-0175">Coiled coil</keyword>
<dbReference type="FunFam" id="2.60.34.10:FF:000012">
    <property type="entry name" value="Heat shock 70 kDa protein"/>
    <property type="match status" value="1"/>
</dbReference>
<dbReference type="Gene3D" id="3.90.640.10">
    <property type="entry name" value="Actin, Chain A, domain 4"/>
    <property type="match status" value="1"/>
</dbReference>
<evidence type="ECO:0000256" key="3">
    <source>
        <dbReference type="ARBA" id="ARBA00022840"/>
    </source>
</evidence>
<dbReference type="PRINTS" id="PR00301">
    <property type="entry name" value="HEATSHOCK70"/>
</dbReference>
<dbReference type="InterPro" id="IPR043129">
    <property type="entry name" value="ATPase_NBD"/>
</dbReference>
<dbReference type="FunFam" id="3.90.640.10:FF:000002">
    <property type="entry name" value="Heat shock 70 kDa"/>
    <property type="match status" value="1"/>
</dbReference>
<dbReference type="InterPro" id="IPR029047">
    <property type="entry name" value="HSP70_peptide-bd_sf"/>
</dbReference>
<keyword evidence="7" id="KW-1185">Reference proteome</keyword>
<sequence>MADKKITGEVIGIDLGTTFSCVAVAGKDRTIEIIANDQGNRTTPSWVAFSPASAGSERLIGEAAKNQATLNPRGTIFDVKRLIGKKFVEVNGELKTFTPEEISAMVLGKMKETAESFLGKEVTNAVVTVPAYFNDSQRQATKDAGTISGLNVLRIINEPTAGALAYGVKLDSKRKVNILVYDLGGGTFDVSVLNIDNCVFQVLATGGNTHLGGGDFDQRVMDYFVDLIKRKYKKDISEDRKALGKLRRECERVKRVLSSQTQARVEIDSLTEGMDLSEPLTRARFEILNLDFFERTLEVVKLTLQDAKRTLADAKVRKEQIDEIVLVGGSTRIPRVREMLKKAFDGKEPSKGINADEAVAYGAAVQGAMLSSDQDGVILSDVTPLSLGIGIKGDLMSVVIPRNTVIPTEFTSDQYFTVYDHQTAANINVYQGERALTKDCFFLGCFELTGIPPAPRGESRIEVTFQVDADGILKVTAKPKATRKSRSLTISSYKGNLSSREIERMVREAREMAEHDKREKERIDERNRLEQKIYDLNKSLEKSKIYDSSDEERIDEVKDALRDASEWLDENEDACMEDYEDKRLELESIWDRANDDDYYHLD</sequence>
<dbReference type="PROSITE" id="PS00297">
    <property type="entry name" value="HSP70_1"/>
    <property type="match status" value="1"/>
</dbReference>
<proteinExistence type="inferred from homology"/>
<dbReference type="InterPro" id="IPR013126">
    <property type="entry name" value="Hsp_70_fam"/>
</dbReference>
<keyword evidence="2 4" id="KW-0547">Nucleotide-binding</keyword>
<protein>
    <recommendedName>
        <fullName evidence="8">Heat shock protein 70</fullName>
    </recommendedName>
</protein>
<dbReference type="AlphaFoldDB" id="A0AAV0N6X8"/>
<dbReference type="Gene3D" id="3.30.420.40">
    <property type="match status" value="3"/>
</dbReference>
<dbReference type="GO" id="GO:0140662">
    <property type="term" value="F:ATP-dependent protein folding chaperone"/>
    <property type="evidence" value="ECO:0007669"/>
    <property type="project" value="InterPro"/>
</dbReference>
<dbReference type="InterPro" id="IPR018181">
    <property type="entry name" value="Heat_shock_70_CS"/>
</dbReference>
<comment type="similarity">
    <text evidence="1 4">Belongs to the heat shock protein 70 family.</text>
</comment>
<dbReference type="PROSITE" id="PS00329">
    <property type="entry name" value="HSP70_2"/>
    <property type="match status" value="1"/>
</dbReference>
<evidence type="ECO:0000256" key="1">
    <source>
        <dbReference type="ARBA" id="ARBA00007381"/>
    </source>
</evidence>
<comment type="caution">
    <text evidence="6">The sequence shown here is derived from an EMBL/GenBank/DDBJ whole genome shotgun (WGS) entry which is preliminary data.</text>
</comment>
<dbReference type="PANTHER" id="PTHR19375">
    <property type="entry name" value="HEAT SHOCK PROTEIN 70KDA"/>
    <property type="match status" value="1"/>
</dbReference>
<evidence type="ECO:0000256" key="4">
    <source>
        <dbReference type="RuleBase" id="RU003322"/>
    </source>
</evidence>
<keyword evidence="3 4" id="KW-0067">ATP-binding</keyword>
<dbReference type="SUPFAM" id="SSF53067">
    <property type="entry name" value="Actin-like ATPase domain"/>
    <property type="match status" value="2"/>
</dbReference>
<dbReference type="EMBL" id="CAMGYJ010000008">
    <property type="protein sequence ID" value="CAI0454330.1"/>
    <property type="molecule type" value="Genomic_DNA"/>
</dbReference>
<dbReference type="Proteomes" id="UP001154282">
    <property type="component" value="Unassembled WGS sequence"/>
</dbReference>
<dbReference type="Pfam" id="PF00012">
    <property type="entry name" value="HSP70"/>
    <property type="match status" value="1"/>
</dbReference>
<dbReference type="InterPro" id="IPR029048">
    <property type="entry name" value="HSP70_C_sf"/>
</dbReference>
<evidence type="ECO:0000313" key="6">
    <source>
        <dbReference type="EMBL" id="CAI0454330.1"/>
    </source>
</evidence>
<dbReference type="SUPFAM" id="SSF100934">
    <property type="entry name" value="Heat shock protein 70kD (HSP70), C-terminal subdomain"/>
    <property type="match status" value="1"/>
</dbReference>
<evidence type="ECO:0000256" key="5">
    <source>
        <dbReference type="SAM" id="Coils"/>
    </source>
</evidence>
<dbReference type="SUPFAM" id="SSF100920">
    <property type="entry name" value="Heat shock protein 70kD (HSP70), peptide-binding domain"/>
    <property type="match status" value="1"/>
</dbReference>
<evidence type="ECO:0008006" key="8">
    <source>
        <dbReference type="Google" id="ProtNLM"/>
    </source>
</evidence>
<gene>
    <name evidence="6" type="ORF">LITE_LOCUS31926</name>
</gene>
<reference evidence="6" key="1">
    <citation type="submission" date="2022-08" db="EMBL/GenBank/DDBJ databases">
        <authorList>
            <person name="Gutierrez-Valencia J."/>
        </authorList>
    </citation>
    <scope>NUCLEOTIDE SEQUENCE</scope>
</reference>
<dbReference type="GO" id="GO:0005524">
    <property type="term" value="F:ATP binding"/>
    <property type="evidence" value="ECO:0007669"/>
    <property type="project" value="UniProtKB-KW"/>
</dbReference>
<dbReference type="FunFam" id="3.30.420.40:FF:000545">
    <property type="entry name" value="Endoplasmic reticulum chaperone BiP"/>
    <property type="match status" value="1"/>
</dbReference>
<dbReference type="Gene3D" id="1.20.1270.10">
    <property type="match status" value="1"/>
</dbReference>